<dbReference type="InterPro" id="IPR058792">
    <property type="entry name" value="Beta-barrel_RND_2"/>
</dbReference>
<reference evidence="8" key="1">
    <citation type="submission" date="2017-05" db="EMBL/GenBank/DDBJ databases">
        <authorList>
            <person name="Varghese N."/>
            <person name="Submissions S."/>
        </authorList>
    </citation>
    <scope>NUCLEOTIDE SEQUENCE</scope>
    <source>
        <strain evidence="8">Su22</strain>
    </source>
</reference>
<dbReference type="Pfam" id="PF25973">
    <property type="entry name" value="BSH_CzcB"/>
    <property type="match status" value="1"/>
</dbReference>
<protein>
    <submittedName>
        <fullName evidence="8">HlyD family secretion protein</fullName>
    </submittedName>
</protein>
<evidence type="ECO:0000256" key="3">
    <source>
        <dbReference type="SAM" id="MobiDB-lite"/>
    </source>
</evidence>
<dbReference type="InterPro" id="IPR058627">
    <property type="entry name" value="MdtA-like_C"/>
</dbReference>
<dbReference type="Gene3D" id="2.40.50.100">
    <property type="match status" value="1"/>
</dbReference>
<sequence length="408" mass="44389">MKLWMKWTTALVLVIMVGLSLYFLLPERTPAPPELLGMEATPFVQRLSATGRMVPARQVQLQAQVAGRLLSLEGTEGDTVSEGQVLAVIDDGDARQRVAESRASLTLAQSRTRLLSELAVPVTREELEQLNLNREQLVRTLERQEALYSQGALPLEPLEETRNALEVLNSRIRSTEISLAAQETGGAEAAETAATVAQARSSLETLERELAKYSLQAPFNGVVLERLAEPGEWVQPGSTLLILAADEGYYAEVELDERVMGLVAVGQPARLWPEAYPSREVAARVAFIAPRVNAATGTVRIQLALEEQADYLIQDLTIQAEIQVRELAEALLLPVAFRWEENPLRVLVLEDGTVNERPITAEAVSSNQWLILDGLSAGDQVIHPSSGLKPGDSLVLPEATAPEGGDAS</sequence>
<dbReference type="InterPro" id="IPR006143">
    <property type="entry name" value="RND_pump_MFP"/>
</dbReference>
<evidence type="ECO:0000256" key="2">
    <source>
        <dbReference type="SAM" id="Coils"/>
    </source>
</evidence>
<accession>A0AA45WW15</accession>
<evidence type="ECO:0000259" key="5">
    <source>
        <dbReference type="Pfam" id="PF25954"/>
    </source>
</evidence>
<feature type="coiled-coil region" evidence="2">
    <location>
        <begin position="124"/>
        <end position="216"/>
    </location>
</feature>
<evidence type="ECO:0000259" key="6">
    <source>
        <dbReference type="Pfam" id="PF25967"/>
    </source>
</evidence>
<evidence type="ECO:0000256" key="4">
    <source>
        <dbReference type="SAM" id="Phobius"/>
    </source>
</evidence>
<dbReference type="GO" id="GO:0015562">
    <property type="term" value="F:efflux transmembrane transporter activity"/>
    <property type="evidence" value="ECO:0007669"/>
    <property type="project" value="TreeGrafter"/>
</dbReference>
<dbReference type="Pfam" id="PF25954">
    <property type="entry name" value="Beta-barrel_RND_2"/>
    <property type="match status" value="1"/>
</dbReference>
<feature type="domain" description="CusB-like beta-barrel" evidence="5">
    <location>
        <begin position="252"/>
        <end position="322"/>
    </location>
</feature>
<feature type="domain" description="Multidrug resistance protein MdtA-like C-terminal permuted SH3" evidence="6">
    <location>
        <begin position="340"/>
        <end position="382"/>
    </location>
</feature>
<dbReference type="Pfam" id="PF25967">
    <property type="entry name" value="RND-MFP_C"/>
    <property type="match status" value="1"/>
</dbReference>
<keyword evidence="4" id="KW-0812">Transmembrane</keyword>
<keyword evidence="4" id="KW-1133">Transmembrane helix</keyword>
<evidence type="ECO:0000256" key="1">
    <source>
        <dbReference type="ARBA" id="ARBA00009477"/>
    </source>
</evidence>
<comment type="caution">
    <text evidence="8">The sequence shown here is derived from an EMBL/GenBank/DDBJ whole genome shotgun (WGS) entry which is preliminary data.</text>
</comment>
<feature type="domain" description="CzcB-like barrel-sandwich hybrid" evidence="7">
    <location>
        <begin position="58"/>
        <end position="244"/>
    </location>
</feature>
<dbReference type="NCBIfam" id="TIGR01730">
    <property type="entry name" value="RND_mfp"/>
    <property type="match status" value="1"/>
</dbReference>
<dbReference type="RefSeq" id="WP_283409207.1">
    <property type="nucleotide sequence ID" value="NZ_FXUF01000006.1"/>
</dbReference>
<name>A0AA45WW15_9CLOT</name>
<organism evidence="8 9">
    <name type="scientific">Anoxynatronum buryatiense</name>
    <dbReference type="NCBI Taxonomy" id="489973"/>
    <lineage>
        <taxon>Bacteria</taxon>
        <taxon>Bacillati</taxon>
        <taxon>Bacillota</taxon>
        <taxon>Clostridia</taxon>
        <taxon>Eubacteriales</taxon>
        <taxon>Clostridiaceae</taxon>
        <taxon>Anoxynatronum</taxon>
    </lineage>
</organism>
<dbReference type="Gene3D" id="1.10.287.470">
    <property type="entry name" value="Helix hairpin bin"/>
    <property type="match status" value="1"/>
</dbReference>
<keyword evidence="4" id="KW-0472">Membrane</keyword>
<keyword evidence="2" id="KW-0175">Coiled coil</keyword>
<dbReference type="PANTHER" id="PTHR30469">
    <property type="entry name" value="MULTIDRUG RESISTANCE PROTEIN MDTA"/>
    <property type="match status" value="1"/>
</dbReference>
<dbReference type="Proteomes" id="UP001158066">
    <property type="component" value="Unassembled WGS sequence"/>
</dbReference>
<dbReference type="Gene3D" id="2.40.420.20">
    <property type="match status" value="1"/>
</dbReference>
<evidence type="ECO:0000313" key="9">
    <source>
        <dbReference type="Proteomes" id="UP001158066"/>
    </source>
</evidence>
<dbReference type="AlphaFoldDB" id="A0AA45WW15"/>
<evidence type="ECO:0000313" key="8">
    <source>
        <dbReference type="EMBL" id="SMP56156.1"/>
    </source>
</evidence>
<feature type="region of interest" description="Disordered" evidence="3">
    <location>
        <begin position="386"/>
        <end position="408"/>
    </location>
</feature>
<dbReference type="InterPro" id="IPR058647">
    <property type="entry name" value="BSH_CzcB-like"/>
</dbReference>
<dbReference type="GO" id="GO:1990281">
    <property type="term" value="C:efflux pump complex"/>
    <property type="evidence" value="ECO:0007669"/>
    <property type="project" value="TreeGrafter"/>
</dbReference>
<dbReference type="PANTHER" id="PTHR30469:SF15">
    <property type="entry name" value="HLYD FAMILY OF SECRETION PROTEINS"/>
    <property type="match status" value="1"/>
</dbReference>
<gene>
    <name evidence="8" type="ORF">SAMN06296020_10635</name>
</gene>
<evidence type="ECO:0000259" key="7">
    <source>
        <dbReference type="Pfam" id="PF25973"/>
    </source>
</evidence>
<keyword evidence="9" id="KW-1185">Reference proteome</keyword>
<dbReference type="Gene3D" id="2.40.30.170">
    <property type="match status" value="1"/>
</dbReference>
<feature type="transmembrane region" description="Helical" evidence="4">
    <location>
        <begin position="7"/>
        <end position="25"/>
    </location>
</feature>
<proteinExistence type="inferred from homology"/>
<dbReference type="EMBL" id="FXUF01000006">
    <property type="protein sequence ID" value="SMP56156.1"/>
    <property type="molecule type" value="Genomic_DNA"/>
</dbReference>
<dbReference type="SUPFAM" id="SSF111369">
    <property type="entry name" value="HlyD-like secretion proteins"/>
    <property type="match status" value="1"/>
</dbReference>
<comment type="similarity">
    <text evidence="1">Belongs to the membrane fusion protein (MFP) (TC 8.A.1) family.</text>
</comment>